<evidence type="ECO:0000313" key="1">
    <source>
        <dbReference type="EMBL" id="MDW9250868.1"/>
    </source>
</evidence>
<dbReference type="AlphaFoldDB" id="A0AAW9CJA4"/>
<sequence length="51" mass="5483">MTKRCGSPGVDARRSSLVARRSPFVPDRDFRLTAGQANPACDGATLARRPP</sequence>
<proteinExistence type="predicted"/>
<reference evidence="1" key="1">
    <citation type="submission" date="2018-08" db="EMBL/GenBank/DDBJ databases">
        <title>Identification of Burkholderia cepacia strains that express a Burkholderia pseudomallei-like capsular polysaccharide.</title>
        <authorList>
            <person name="Burtnick M.N."/>
            <person name="Vongsouvath M."/>
            <person name="Newton P."/>
            <person name="Wuthiekanun V."/>
            <person name="Limmathurotsakul D."/>
            <person name="Brett P.J."/>
            <person name="Chantratita N."/>
            <person name="Dance D.A."/>
        </authorList>
    </citation>
    <scope>NUCLEOTIDE SEQUENCE</scope>
    <source>
        <strain evidence="1">SBXCC001</strain>
    </source>
</reference>
<comment type="caution">
    <text evidence="1">The sequence shown here is derived from an EMBL/GenBank/DDBJ whole genome shotgun (WGS) entry which is preliminary data.</text>
</comment>
<accession>A0AAW9CJA4</accession>
<organism evidence="1 2">
    <name type="scientific">Burkholderia thailandensis</name>
    <dbReference type="NCBI Taxonomy" id="57975"/>
    <lineage>
        <taxon>Bacteria</taxon>
        <taxon>Pseudomonadati</taxon>
        <taxon>Pseudomonadota</taxon>
        <taxon>Betaproteobacteria</taxon>
        <taxon>Burkholderiales</taxon>
        <taxon>Burkholderiaceae</taxon>
        <taxon>Burkholderia</taxon>
        <taxon>pseudomallei group</taxon>
    </lineage>
</organism>
<dbReference type="EMBL" id="QXCT01000001">
    <property type="protein sequence ID" value="MDW9250868.1"/>
    <property type="molecule type" value="Genomic_DNA"/>
</dbReference>
<gene>
    <name evidence="1" type="ORF">C7S16_7109</name>
</gene>
<name>A0AAW9CJA4_BURTH</name>
<protein>
    <submittedName>
        <fullName evidence="1">Uncharacterized protein</fullName>
    </submittedName>
</protein>
<dbReference type="Proteomes" id="UP001272137">
    <property type="component" value="Unassembled WGS sequence"/>
</dbReference>
<evidence type="ECO:0000313" key="2">
    <source>
        <dbReference type="Proteomes" id="UP001272137"/>
    </source>
</evidence>